<reference evidence="2 3" key="1">
    <citation type="submission" date="2014-04" db="EMBL/GenBank/DDBJ databases">
        <authorList>
            <consortium name="DOE Joint Genome Institute"/>
            <person name="Kuo A."/>
            <person name="Kohler A."/>
            <person name="Jargeat P."/>
            <person name="Nagy L.G."/>
            <person name="Floudas D."/>
            <person name="Copeland A."/>
            <person name="Barry K.W."/>
            <person name="Cichocki N."/>
            <person name="Veneault-Fourrey C."/>
            <person name="LaButti K."/>
            <person name="Lindquist E.A."/>
            <person name="Lipzen A."/>
            <person name="Lundell T."/>
            <person name="Morin E."/>
            <person name="Murat C."/>
            <person name="Sun H."/>
            <person name="Tunlid A."/>
            <person name="Henrissat B."/>
            <person name="Grigoriev I.V."/>
            <person name="Hibbett D.S."/>
            <person name="Martin F."/>
            <person name="Nordberg H.P."/>
            <person name="Cantor M.N."/>
            <person name="Hua S.X."/>
        </authorList>
    </citation>
    <scope>NUCLEOTIDE SEQUENCE [LARGE SCALE GENOMIC DNA]</scope>
    <source>
        <strain evidence="2 3">Ve08.2h10</strain>
    </source>
</reference>
<evidence type="ECO:0000259" key="1">
    <source>
        <dbReference type="Pfam" id="PF03184"/>
    </source>
</evidence>
<dbReference type="InterPro" id="IPR004875">
    <property type="entry name" value="DDE_SF_endonuclease_dom"/>
</dbReference>
<dbReference type="HOGENOM" id="CLU_018294_0_0_1"/>
<dbReference type="InParanoid" id="A0A0D0BUW1"/>
<dbReference type="PANTHER" id="PTHR19303">
    <property type="entry name" value="TRANSPOSON"/>
    <property type="match status" value="1"/>
</dbReference>
<organism evidence="2 3">
    <name type="scientific">Paxillus rubicundulus Ve08.2h10</name>
    <dbReference type="NCBI Taxonomy" id="930991"/>
    <lineage>
        <taxon>Eukaryota</taxon>
        <taxon>Fungi</taxon>
        <taxon>Dikarya</taxon>
        <taxon>Basidiomycota</taxon>
        <taxon>Agaricomycotina</taxon>
        <taxon>Agaricomycetes</taxon>
        <taxon>Agaricomycetidae</taxon>
        <taxon>Boletales</taxon>
        <taxon>Paxilineae</taxon>
        <taxon>Paxillaceae</taxon>
        <taxon>Paxillus</taxon>
    </lineage>
</organism>
<keyword evidence="3" id="KW-1185">Reference proteome</keyword>
<name>A0A0D0BUW1_9AGAM</name>
<proteinExistence type="predicted"/>
<dbReference type="OrthoDB" id="162969at2759"/>
<evidence type="ECO:0000313" key="3">
    <source>
        <dbReference type="Proteomes" id="UP000054538"/>
    </source>
</evidence>
<dbReference type="GO" id="GO:0005634">
    <property type="term" value="C:nucleus"/>
    <property type="evidence" value="ECO:0007669"/>
    <property type="project" value="TreeGrafter"/>
</dbReference>
<dbReference type="InterPro" id="IPR050863">
    <property type="entry name" value="CenT-Element_Derived"/>
</dbReference>
<evidence type="ECO:0000313" key="2">
    <source>
        <dbReference type="EMBL" id="KIK75217.1"/>
    </source>
</evidence>
<dbReference type="FunCoup" id="A0A0D0BUW1">
    <property type="interactions" value="185"/>
</dbReference>
<gene>
    <name evidence="2" type="ORF">PAXRUDRAFT_173446</name>
</gene>
<dbReference type="Pfam" id="PF03184">
    <property type="entry name" value="DDE_1"/>
    <property type="match status" value="1"/>
</dbReference>
<dbReference type="AlphaFoldDB" id="A0A0D0BUW1"/>
<feature type="domain" description="DDE-1" evidence="1">
    <location>
        <begin position="116"/>
        <end position="285"/>
    </location>
</feature>
<dbReference type="Proteomes" id="UP000054538">
    <property type="component" value="Unassembled WGS sequence"/>
</dbReference>
<dbReference type="EMBL" id="KN828264">
    <property type="protein sequence ID" value="KIK75217.1"/>
    <property type="molecule type" value="Genomic_DNA"/>
</dbReference>
<protein>
    <recommendedName>
        <fullName evidence="1">DDE-1 domain-containing protein</fullName>
    </recommendedName>
</protein>
<reference evidence="3" key="2">
    <citation type="submission" date="2015-01" db="EMBL/GenBank/DDBJ databases">
        <title>Evolutionary Origins and Diversification of the Mycorrhizal Mutualists.</title>
        <authorList>
            <consortium name="DOE Joint Genome Institute"/>
            <consortium name="Mycorrhizal Genomics Consortium"/>
            <person name="Kohler A."/>
            <person name="Kuo A."/>
            <person name="Nagy L.G."/>
            <person name="Floudas D."/>
            <person name="Copeland A."/>
            <person name="Barry K.W."/>
            <person name="Cichocki N."/>
            <person name="Veneault-Fourrey C."/>
            <person name="LaButti K."/>
            <person name="Lindquist E.A."/>
            <person name="Lipzen A."/>
            <person name="Lundell T."/>
            <person name="Morin E."/>
            <person name="Murat C."/>
            <person name="Riley R."/>
            <person name="Ohm R."/>
            <person name="Sun H."/>
            <person name="Tunlid A."/>
            <person name="Henrissat B."/>
            <person name="Grigoriev I.V."/>
            <person name="Hibbett D.S."/>
            <person name="Martin F."/>
        </authorList>
    </citation>
    <scope>NUCLEOTIDE SEQUENCE [LARGE SCALE GENOMIC DNA]</scope>
    <source>
        <strain evidence="3">Ve08.2h10</strain>
    </source>
</reference>
<dbReference type="PANTHER" id="PTHR19303:SF73">
    <property type="entry name" value="PROTEIN PDC2"/>
    <property type="match status" value="1"/>
</dbReference>
<sequence length="460" mass="52114">MADGILLTGMVLCQKWIKFADLAGVPKDEQLNLSGGWLTRYKTRTGLKEMRRHGEAASVAAETVNKEQQRVQELIKKHQYRPCDIFNADESSLFYAMPPNHGLSNKKQSGVKGNNAQLTYLFTTNADGSQKLPPLVIGKAQKPHAFKNKTGSQLGFYYRNNAKAWMTASLYQEWLLDWDRKMRDEQRKILLLQDNFAGHIAPDTLTNIHVGNFEPNLTTHVQPNDQGIIRCFKAHYRTKAICHVIDRYEAGVTPTEIYKIDQLEAMRLAQDAWNEVDTTTIQNCWRKANILPDSATSSPTQPILPISSLIHLTDAMGDAITHAETLVKNTLDDLEATGVLQPSNWMDITTLLNPAVETYNMFDVTDEDIFESVMDAKMLQERNAEDNNNNNIDNSEPQAPGLTRHEALQAMLMLKKYIGTINNPFSRKFEVMLGSFGQQTRVAEMQDMKDTKLTDYFSHK</sequence>
<dbReference type="GO" id="GO:0003677">
    <property type="term" value="F:DNA binding"/>
    <property type="evidence" value="ECO:0007669"/>
    <property type="project" value="TreeGrafter"/>
</dbReference>
<accession>A0A0D0BUW1</accession>